<dbReference type="Proteomes" id="UP000479000">
    <property type="component" value="Unassembled WGS sequence"/>
</dbReference>
<feature type="non-terminal residue" evidence="2">
    <location>
        <position position="1"/>
    </location>
</feature>
<feature type="non-terminal residue" evidence="2">
    <location>
        <position position="69"/>
    </location>
</feature>
<feature type="compositionally biased region" description="Low complexity" evidence="1">
    <location>
        <begin position="41"/>
        <end position="50"/>
    </location>
</feature>
<organism evidence="2 3">
    <name type="scientific">Nesidiocoris tenuis</name>
    <dbReference type="NCBI Taxonomy" id="355587"/>
    <lineage>
        <taxon>Eukaryota</taxon>
        <taxon>Metazoa</taxon>
        <taxon>Ecdysozoa</taxon>
        <taxon>Arthropoda</taxon>
        <taxon>Hexapoda</taxon>
        <taxon>Insecta</taxon>
        <taxon>Pterygota</taxon>
        <taxon>Neoptera</taxon>
        <taxon>Paraneoptera</taxon>
        <taxon>Hemiptera</taxon>
        <taxon>Heteroptera</taxon>
        <taxon>Panheteroptera</taxon>
        <taxon>Cimicomorpha</taxon>
        <taxon>Miridae</taxon>
        <taxon>Dicyphina</taxon>
        <taxon>Nesidiocoris</taxon>
    </lineage>
</organism>
<dbReference type="EMBL" id="CADCXU010023707">
    <property type="protein sequence ID" value="CAB0011077.1"/>
    <property type="molecule type" value="Genomic_DNA"/>
</dbReference>
<evidence type="ECO:0000313" key="2">
    <source>
        <dbReference type="EMBL" id="CAB0011077.1"/>
    </source>
</evidence>
<evidence type="ECO:0000313" key="3">
    <source>
        <dbReference type="Proteomes" id="UP000479000"/>
    </source>
</evidence>
<name>A0A6H5H4R5_9HEMI</name>
<proteinExistence type="predicted"/>
<gene>
    <name evidence="2" type="ORF">NTEN_LOCUS16070</name>
</gene>
<feature type="region of interest" description="Disordered" evidence="1">
    <location>
        <begin position="21"/>
        <end position="69"/>
    </location>
</feature>
<reference evidence="2 3" key="1">
    <citation type="submission" date="2020-02" db="EMBL/GenBank/DDBJ databases">
        <authorList>
            <person name="Ferguson B K."/>
        </authorList>
    </citation>
    <scope>NUCLEOTIDE SEQUENCE [LARGE SCALE GENOMIC DNA]</scope>
</reference>
<protein>
    <submittedName>
        <fullName evidence="2">Uncharacterized protein</fullName>
    </submittedName>
</protein>
<keyword evidence="3" id="KW-1185">Reference proteome</keyword>
<sequence length="69" mass="7805">EELRERPCWKRNQWAVVSTRLVAKRDPPHHRSQSFPPSPTTPSTGSHPISLSLSTKAMRAVPEVKKGVY</sequence>
<evidence type="ECO:0000256" key="1">
    <source>
        <dbReference type="SAM" id="MobiDB-lite"/>
    </source>
</evidence>
<accession>A0A6H5H4R5</accession>
<dbReference type="AlphaFoldDB" id="A0A6H5H4R5"/>